<keyword evidence="6" id="KW-0235">DNA replication</keyword>
<dbReference type="CDD" id="cd12113">
    <property type="entry name" value="PHP_PolIIIA_DnaE3"/>
    <property type="match status" value="1"/>
</dbReference>
<dbReference type="GO" id="GO:0003676">
    <property type="term" value="F:nucleic acid binding"/>
    <property type="evidence" value="ECO:0007669"/>
    <property type="project" value="InterPro"/>
</dbReference>
<dbReference type="CDD" id="cd04485">
    <property type="entry name" value="DnaE_OBF"/>
    <property type="match status" value="1"/>
</dbReference>
<evidence type="ECO:0000256" key="4">
    <source>
        <dbReference type="ARBA" id="ARBA00022679"/>
    </source>
</evidence>
<evidence type="ECO:0000256" key="6">
    <source>
        <dbReference type="ARBA" id="ARBA00022705"/>
    </source>
</evidence>
<dbReference type="SMART" id="SM00481">
    <property type="entry name" value="POLIIIAc"/>
    <property type="match status" value="1"/>
</dbReference>
<dbReference type="SUPFAM" id="SSF89550">
    <property type="entry name" value="PHP domain-like"/>
    <property type="match status" value="1"/>
</dbReference>
<dbReference type="EC" id="2.7.7.7" evidence="2"/>
<dbReference type="GO" id="GO:0008408">
    <property type="term" value="F:3'-5' exonuclease activity"/>
    <property type="evidence" value="ECO:0007669"/>
    <property type="project" value="InterPro"/>
</dbReference>
<dbReference type="Gene3D" id="1.10.10.1600">
    <property type="entry name" value="Bacterial DNA polymerase III alpha subunit, thumb domain"/>
    <property type="match status" value="1"/>
</dbReference>
<organism evidence="10 11">
    <name type="scientific">Candidatus Opimibacter skivensis</name>
    <dbReference type="NCBI Taxonomy" id="2982028"/>
    <lineage>
        <taxon>Bacteria</taxon>
        <taxon>Pseudomonadati</taxon>
        <taxon>Bacteroidota</taxon>
        <taxon>Saprospiria</taxon>
        <taxon>Saprospirales</taxon>
        <taxon>Saprospiraceae</taxon>
        <taxon>Candidatus Opimibacter</taxon>
    </lineage>
</organism>
<name>A0A9D7XQZ8_9BACT</name>
<dbReference type="InterPro" id="IPR011708">
    <property type="entry name" value="DNA_pol3_alpha_NTPase_dom"/>
</dbReference>
<dbReference type="EMBL" id="JADKGY010000030">
    <property type="protein sequence ID" value="MBK9984640.1"/>
    <property type="molecule type" value="Genomic_DNA"/>
</dbReference>
<dbReference type="InterPro" id="IPR029460">
    <property type="entry name" value="DNAPol_HHH"/>
</dbReference>
<reference evidence="10 11" key="1">
    <citation type="submission" date="2020-10" db="EMBL/GenBank/DDBJ databases">
        <title>Connecting structure to function with the recovery of over 1000 high-quality activated sludge metagenome-assembled genomes encoding full-length rRNA genes using long-read sequencing.</title>
        <authorList>
            <person name="Singleton C.M."/>
            <person name="Petriglieri F."/>
            <person name="Kristensen J.M."/>
            <person name="Kirkegaard R.H."/>
            <person name="Michaelsen T.Y."/>
            <person name="Andersen M.H."/>
            <person name="Karst S.M."/>
            <person name="Dueholm M.S."/>
            <person name="Nielsen P.H."/>
            <person name="Albertsen M."/>
        </authorList>
    </citation>
    <scope>NUCLEOTIDE SEQUENCE [LARGE SCALE GENOMIC DNA]</scope>
    <source>
        <strain evidence="10">Ribe_18-Q3-R11-54_MAXAC.273</strain>
    </source>
</reference>
<dbReference type="GO" id="GO:0005737">
    <property type="term" value="C:cytoplasm"/>
    <property type="evidence" value="ECO:0007669"/>
    <property type="project" value="UniProtKB-SubCell"/>
</dbReference>
<feature type="domain" description="Polymerase/histidinol phosphatase N-terminal" evidence="9">
    <location>
        <begin position="5"/>
        <end position="72"/>
    </location>
</feature>
<keyword evidence="4 10" id="KW-0808">Transferase</keyword>
<dbReference type="InterPro" id="IPR041931">
    <property type="entry name" value="DNA_pol3_alpha_thumb_dom"/>
</dbReference>
<proteinExistence type="predicted"/>
<comment type="subcellular location">
    <subcellularLocation>
        <location evidence="1">Cytoplasm</location>
    </subcellularLocation>
</comment>
<keyword evidence="5 10" id="KW-0548">Nucleotidyltransferase</keyword>
<evidence type="ECO:0000256" key="7">
    <source>
        <dbReference type="ARBA" id="ARBA00022932"/>
    </source>
</evidence>
<dbReference type="PANTHER" id="PTHR32294">
    <property type="entry name" value="DNA POLYMERASE III SUBUNIT ALPHA"/>
    <property type="match status" value="1"/>
</dbReference>
<dbReference type="InterPro" id="IPR040982">
    <property type="entry name" value="DNA_pol3_finger"/>
</dbReference>
<accession>A0A9D7XQZ8</accession>
<dbReference type="Pfam" id="PF07733">
    <property type="entry name" value="DNA_pol3_alpha"/>
    <property type="match status" value="1"/>
</dbReference>
<comment type="catalytic activity">
    <reaction evidence="8">
        <text>DNA(n) + a 2'-deoxyribonucleoside 5'-triphosphate = DNA(n+1) + diphosphate</text>
        <dbReference type="Rhea" id="RHEA:22508"/>
        <dbReference type="Rhea" id="RHEA-COMP:17339"/>
        <dbReference type="Rhea" id="RHEA-COMP:17340"/>
        <dbReference type="ChEBI" id="CHEBI:33019"/>
        <dbReference type="ChEBI" id="CHEBI:61560"/>
        <dbReference type="ChEBI" id="CHEBI:173112"/>
        <dbReference type="EC" id="2.7.7.7"/>
    </reaction>
</comment>
<dbReference type="InterPro" id="IPR004805">
    <property type="entry name" value="DnaE2/DnaE/PolC"/>
</dbReference>
<dbReference type="NCBIfam" id="TIGR00594">
    <property type="entry name" value="polc"/>
    <property type="match status" value="1"/>
</dbReference>
<dbReference type="GO" id="GO:0006260">
    <property type="term" value="P:DNA replication"/>
    <property type="evidence" value="ECO:0007669"/>
    <property type="project" value="UniProtKB-KW"/>
</dbReference>
<dbReference type="InterPro" id="IPR004013">
    <property type="entry name" value="PHP_dom"/>
</dbReference>
<evidence type="ECO:0000256" key="2">
    <source>
        <dbReference type="ARBA" id="ARBA00012417"/>
    </source>
</evidence>
<dbReference type="GO" id="GO:0003887">
    <property type="term" value="F:DNA-directed DNA polymerase activity"/>
    <property type="evidence" value="ECO:0007669"/>
    <property type="project" value="UniProtKB-KW"/>
</dbReference>
<evidence type="ECO:0000256" key="8">
    <source>
        <dbReference type="ARBA" id="ARBA00049244"/>
    </source>
</evidence>
<dbReference type="InterPro" id="IPR016195">
    <property type="entry name" value="Pol/histidinol_Pase-like"/>
</dbReference>
<dbReference type="Pfam" id="PF17657">
    <property type="entry name" value="DNA_pol3_finger"/>
    <property type="match status" value="1"/>
</dbReference>
<dbReference type="Gene3D" id="1.10.150.870">
    <property type="match status" value="1"/>
</dbReference>
<dbReference type="InterPro" id="IPR003141">
    <property type="entry name" value="Pol/His_phosphatase_N"/>
</dbReference>
<dbReference type="InterPro" id="IPR004365">
    <property type="entry name" value="NA-bd_OB_tRNA"/>
</dbReference>
<sequence>MPEFIHLHNHTHYSLLDGASHIPALMDKAVADGQKGIAITDHGNMFGAFEFVSEAKKRNLKALVGCEFYMVEDRHRRAFQTSKGERDNRYHQLLLAKDQKGYENLSKLCSMGFIEGMYSGFPRIDKELLVKYHEGLIATSCCIGAEIPQTILSGNLEKAEENLKWWLDLFGDDFYIELQRHRGLDNIDECGMSQENVNQTLIGFAKKYDVKIIATNDAHYINENDARAHDILLCVNTGKKMSDQGRFQFPSTDFYFKTQQEMNFLFSDLPHAIDNTNEIFDKITAPNLSRDVLLPNFPLPGGFSDQSAFLRHLVYEGAKHRYKEITKEVRDRIDWELSVIDKMNFNGYFLIVQDFIRAARKMDVSVGPGRGSGAGSAVAFCLTITNIDPLKYNLLFERFLNPERISMPDFDIDFDDEGRQRVINYVVEKYGKNQVAQIVTFGTMAAKSSIRDVGRVLELPLPDTDRLAKMIPLMPGTTLANIFKEGKGAEEGAQSRDLDNIRKLRELEKEETHEGEILRLAQKVEGTVRNTGIHAAGVIIAPGDIMQYIPVCTSSETDLLVTQFEGNLVESAGMLKMDFLGLKTLSIVKDTIKIIAERNPDMDVVDPDTIPLDDAATFALFQKGETIGIFQFESTGMQKYLRELVPTNIEDLIAMNALYRPGPMNYIPMFINRKHGREPIDYPHEWLTDLLKPTYGIMVYQEQIMQAAQIMAGYSLGAADMLRRAMGKKKADEMEKHRQIFVEGATAKGVPSIKADDIFEIMSKFASYGFNRSHSAAYTVLSVQTAWLKARYPAEFMAAVLTHNKNDITKLNFFLRECKRMNILVLAPDVNESNINFTVNSKGAIRFGLSALKNMGEGSGDDIITERKANGPFTSIFDLTTRVSLKSVNKKALEAMVMGGAMDCFEGSHRAQYFAPSDKYESLIEHAIRYGQSVQSQKSQTQMTLFGDQSMSMFIEPVMPQTAQWTLMEKLSREKEITGIYMSGHPLDDYRLEIENFTNCPLDMVTSYKDKHLKLAGLVTSAEHRVTQKGTGWGIFALQDFRGTLELRLFNEDYKKYKDIFEIGTALFVEGFYQLSWKGQDHEFRVTSARMLASIGAELTKSITVKISIDQLDQFLLDSLDKICTDHKGRHKLKLQVYDLEDDFILGLISKTNKVNAASSLIDDLDALGVKYKLN</sequence>
<dbReference type="NCBIfam" id="NF004226">
    <property type="entry name" value="PRK05673.1"/>
    <property type="match status" value="1"/>
</dbReference>
<evidence type="ECO:0000256" key="1">
    <source>
        <dbReference type="ARBA" id="ARBA00004496"/>
    </source>
</evidence>
<evidence type="ECO:0000256" key="5">
    <source>
        <dbReference type="ARBA" id="ARBA00022695"/>
    </source>
</evidence>
<dbReference type="PANTHER" id="PTHR32294:SF0">
    <property type="entry name" value="DNA POLYMERASE III SUBUNIT ALPHA"/>
    <property type="match status" value="1"/>
</dbReference>
<keyword evidence="7" id="KW-0239">DNA-directed DNA polymerase</keyword>
<dbReference type="Pfam" id="PF02811">
    <property type="entry name" value="PHP"/>
    <property type="match status" value="1"/>
</dbReference>
<protein>
    <recommendedName>
        <fullName evidence="3">DNA polymerase III subunit alpha</fullName>
        <ecNumber evidence="2">2.7.7.7</ecNumber>
    </recommendedName>
</protein>
<dbReference type="Pfam" id="PF14579">
    <property type="entry name" value="HHH_6"/>
    <property type="match status" value="1"/>
</dbReference>
<dbReference type="Proteomes" id="UP000808337">
    <property type="component" value="Unassembled WGS sequence"/>
</dbReference>
<dbReference type="Gene3D" id="3.20.20.140">
    <property type="entry name" value="Metal-dependent hydrolases"/>
    <property type="match status" value="1"/>
</dbReference>
<comment type="caution">
    <text evidence="10">The sequence shown here is derived from an EMBL/GenBank/DDBJ whole genome shotgun (WGS) entry which is preliminary data.</text>
</comment>
<dbReference type="Pfam" id="PF01336">
    <property type="entry name" value="tRNA_anti-codon"/>
    <property type="match status" value="1"/>
</dbReference>
<evidence type="ECO:0000313" key="10">
    <source>
        <dbReference type="EMBL" id="MBK9984640.1"/>
    </source>
</evidence>
<gene>
    <name evidence="10" type="primary">dnaE</name>
    <name evidence="10" type="ORF">IPP15_20125</name>
</gene>
<evidence type="ECO:0000313" key="11">
    <source>
        <dbReference type="Proteomes" id="UP000808337"/>
    </source>
</evidence>
<dbReference type="AlphaFoldDB" id="A0A9D7XQZ8"/>
<evidence type="ECO:0000259" key="9">
    <source>
        <dbReference type="SMART" id="SM00481"/>
    </source>
</evidence>
<evidence type="ECO:0000256" key="3">
    <source>
        <dbReference type="ARBA" id="ARBA00019114"/>
    </source>
</evidence>